<dbReference type="EMBL" id="JAPQKN010000001">
    <property type="protein sequence ID" value="KAJ5176869.1"/>
    <property type="molecule type" value="Genomic_DNA"/>
</dbReference>
<feature type="region of interest" description="Disordered" evidence="4">
    <location>
        <begin position="503"/>
        <end position="524"/>
    </location>
</feature>
<gene>
    <name evidence="6" type="ORF">N7482_002746</name>
</gene>
<comment type="function">
    <text evidence="3">Involved in pre-mRNA splicing.</text>
</comment>
<evidence type="ECO:0000256" key="3">
    <source>
        <dbReference type="RuleBase" id="RU367140"/>
    </source>
</evidence>
<dbReference type="InterPro" id="IPR004015">
    <property type="entry name" value="SKI-int_prot_SKIP_SNW-dom"/>
</dbReference>
<name>A0A9W9LV45_9EURO</name>
<feature type="region of interest" description="Disordered" evidence="4">
    <location>
        <begin position="354"/>
        <end position="408"/>
    </location>
</feature>
<dbReference type="GO" id="GO:0000398">
    <property type="term" value="P:mRNA splicing, via spliceosome"/>
    <property type="evidence" value="ECO:0007669"/>
    <property type="project" value="InterPro"/>
</dbReference>
<feature type="compositionally biased region" description="Basic and acidic residues" evidence="4">
    <location>
        <begin position="549"/>
        <end position="561"/>
    </location>
</feature>
<evidence type="ECO:0000259" key="5">
    <source>
        <dbReference type="Pfam" id="PF02731"/>
    </source>
</evidence>
<proteinExistence type="inferred from homology"/>
<evidence type="ECO:0000256" key="1">
    <source>
        <dbReference type="ARBA" id="ARBA00010197"/>
    </source>
</evidence>
<comment type="subunit">
    <text evidence="3">Associated with the spliceosome.</text>
</comment>
<dbReference type="Proteomes" id="UP001149163">
    <property type="component" value="Unassembled WGS sequence"/>
</dbReference>
<comment type="similarity">
    <text evidence="1 3">Belongs to the SNW family.</text>
</comment>
<feature type="region of interest" description="Disordered" evidence="4">
    <location>
        <begin position="218"/>
        <end position="253"/>
    </location>
</feature>
<feature type="compositionally biased region" description="Basic and acidic residues" evidence="4">
    <location>
        <begin position="368"/>
        <end position="408"/>
    </location>
</feature>
<keyword evidence="3" id="KW-0539">Nucleus</keyword>
<feature type="domain" description="SKI-interacting protein SKIP SNW" evidence="5">
    <location>
        <begin position="192"/>
        <end position="348"/>
    </location>
</feature>
<dbReference type="GO" id="GO:0005681">
    <property type="term" value="C:spliceosomal complex"/>
    <property type="evidence" value="ECO:0007669"/>
    <property type="project" value="UniProtKB-UniRule"/>
</dbReference>
<evidence type="ECO:0000313" key="7">
    <source>
        <dbReference type="Proteomes" id="UP001149163"/>
    </source>
</evidence>
<reference evidence="6" key="2">
    <citation type="journal article" date="2023" name="IMA Fungus">
        <title>Comparative genomic study of the Penicillium genus elucidates a diverse pangenome and 15 lateral gene transfer events.</title>
        <authorList>
            <person name="Petersen C."/>
            <person name="Sorensen T."/>
            <person name="Nielsen M.R."/>
            <person name="Sondergaard T.E."/>
            <person name="Sorensen J.L."/>
            <person name="Fitzpatrick D.A."/>
            <person name="Frisvad J.C."/>
            <person name="Nielsen K.L."/>
        </authorList>
    </citation>
    <scope>NUCLEOTIDE SEQUENCE</scope>
    <source>
        <strain evidence="6">IBT 26290</strain>
    </source>
</reference>
<reference evidence="6" key="1">
    <citation type="submission" date="2022-11" db="EMBL/GenBank/DDBJ databases">
        <authorList>
            <person name="Petersen C."/>
        </authorList>
    </citation>
    <scope>NUCLEOTIDE SEQUENCE</scope>
    <source>
        <strain evidence="6">IBT 26290</strain>
    </source>
</reference>
<dbReference type="InterPro" id="IPR017862">
    <property type="entry name" value="SKI-int_prot_SKIP"/>
</dbReference>
<dbReference type="RefSeq" id="XP_056548477.1">
    <property type="nucleotide sequence ID" value="XM_056684871.1"/>
</dbReference>
<feature type="region of interest" description="Disordered" evidence="4">
    <location>
        <begin position="1"/>
        <end position="69"/>
    </location>
</feature>
<evidence type="ECO:0000256" key="4">
    <source>
        <dbReference type="SAM" id="MobiDB-lite"/>
    </source>
</evidence>
<evidence type="ECO:0000256" key="2">
    <source>
        <dbReference type="ARBA" id="ARBA00022160"/>
    </source>
</evidence>
<keyword evidence="3" id="KW-0508">mRNA splicing</keyword>
<feature type="region of interest" description="Disordered" evidence="4">
    <location>
        <begin position="536"/>
        <end position="561"/>
    </location>
</feature>
<dbReference type="OrthoDB" id="666364at2759"/>
<dbReference type="AlphaFoldDB" id="A0A9W9LV45"/>
<feature type="compositionally biased region" description="Pro residues" evidence="4">
    <location>
        <begin position="234"/>
        <end position="245"/>
    </location>
</feature>
<dbReference type="GeneID" id="81424047"/>
<dbReference type="PANTHER" id="PTHR12096">
    <property type="entry name" value="NUCLEAR PROTEIN SKIP-RELATED"/>
    <property type="match status" value="1"/>
</dbReference>
<protein>
    <recommendedName>
        <fullName evidence="2 3">Pre-mRNA-processing protein 45</fullName>
    </recommendedName>
</protein>
<keyword evidence="3" id="KW-0507">mRNA processing</keyword>
<organism evidence="6 7">
    <name type="scientific">Penicillium canariense</name>
    <dbReference type="NCBI Taxonomy" id="189055"/>
    <lineage>
        <taxon>Eukaryota</taxon>
        <taxon>Fungi</taxon>
        <taxon>Dikarya</taxon>
        <taxon>Ascomycota</taxon>
        <taxon>Pezizomycotina</taxon>
        <taxon>Eurotiomycetes</taxon>
        <taxon>Eurotiomycetidae</taxon>
        <taxon>Eurotiales</taxon>
        <taxon>Aspergillaceae</taxon>
        <taxon>Penicillium</taxon>
    </lineage>
</organism>
<keyword evidence="3" id="KW-0747">Spliceosome</keyword>
<comment type="caution">
    <text evidence="6">The sequence shown here is derived from an EMBL/GenBank/DDBJ whole genome shotgun (WGS) entry which is preliminary data.</text>
</comment>
<sequence>MASIASGLFKSLPKPKYTGEEEELPQHAQPRGPRVVGADQLDETQVVLRRTGPPPYGNRAGWRPRAPEDFGDGGAFPEILVAQYPLDMGRKGTSSSSNALAVQVDAEGKVKYDAIARRGHSDNRIVHASFKDLIPLRQRVDMGEISLDRPSEEEVEAQMEKTKNALASLVDGALQSQKPKNVKGGRRAEPTFVRYTPANQMGNNEKKNDRIMKIVERQQDPMEPPKFKHKKIPRGPPSPPPPVMHSPPRKLTAEDQEAWKIPPPVSNWKNPKGYTVPLDKRLAADGRGLQDVSINDKFAQFAEALFTADRHAREEVQLRAQMQQKLAEKEKAQKEEHLRQLAQKAREELLAAVFPPYSSRSGSPSEDEAAREREQQRRERRQENERQLRQSRMGTERRIQAMAREQDRDISEKVALGLAKPTQSSETMWDSRLFNQTSGMNAGFNEDNPYDKPLFAAQDAINSIYRPRAQVDADDDEGGEAEMGKLQKTSRFEVLGRAKEGFKGAADAEERQGPVQFEKDTADPFGIDSMIADVTSGQKRYGIQEAEGDDRGSKRARVDDD</sequence>
<comment type="subcellular location">
    <subcellularLocation>
        <location evidence="3">Nucleus</location>
    </subcellularLocation>
</comment>
<evidence type="ECO:0000313" key="6">
    <source>
        <dbReference type="EMBL" id="KAJ5176869.1"/>
    </source>
</evidence>
<accession>A0A9W9LV45</accession>
<dbReference type="Pfam" id="PF02731">
    <property type="entry name" value="SKIP_SNW"/>
    <property type="match status" value="1"/>
</dbReference>
<feature type="compositionally biased region" description="Basic and acidic residues" evidence="4">
    <location>
        <begin position="503"/>
        <end position="522"/>
    </location>
</feature>
<keyword evidence="7" id="KW-1185">Reference proteome</keyword>